<protein>
    <recommendedName>
        <fullName evidence="1">Protein CPL1-like domain-containing protein</fullName>
    </recommendedName>
</protein>
<organism evidence="2 3">
    <name type="scientific">Apiotrichum porosum</name>
    <dbReference type="NCBI Taxonomy" id="105984"/>
    <lineage>
        <taxon>Eukaryota</taxon>
        <taxon>Fungi</taxon>
        <taxon>Dikarya</taxon>
        <taxon>Basidiomycota</taxon>
        <taxon>Agaricomycotina</taxon>
        <taxon>Tremellomycetes</taxon>
        <taxon>Trichosporonales</taxon>
        <taxon>Trichosporonaceae</taxon>
        <taxon>Apiotrichum</taxon>
    </lineage>
</organism>
<dbReference type="Proteomes" id="UP000279236">
    <property type="component" value="Unassembled WGS sequence"/>
</dbReference>
<comment type="caution">
    <text evidence="2">The sequence shown here is derived from an EMBL/GenBank/DDBJ whole genome shotgun (WGS) entry which is preliminary data.</text>
</comment>
<dbReference type="PANTHER" id="PTHR35192:SF2">
    <property type="entry name" value="APPLE DOMAIN-CONTAINING PROTEIN"/>
    <property type="match status" value="1"/>
</dbReference>
<dbReference type="OrthoDB" id="439917at2759"/>
<dbReference type="EMBL" id="RSCE01000008">
    <property type="protein sequence ID" value="RSH80249.1"/>
    <property type="molecule type" value="Genomic_DNA"/>
</dbReference>
<keyword evidence="3" id="KW-1185">Reference proteome</keyword>
<evidence type="ECO:0000313" key="2">
    <source>
        <dbReference type="EMBL" id="RSH80249.1"/>
    </source>
</evidence>
<proteinExistence type="predicted"/>
<name>A0A427XMV1_9TREE</name>
<gene>
    <name evidence="2" type="ORF">EHS24_008822</name>
</gene>
<dbReference type="InterPro" id="IPR038955">
    <property type="entry name" value="PriA/CPL1_fungi"/>
</dbReference>
<dbReference type="STRING" id="105984.A0A427XMV1"/>
<accession>A0A427XMV1</accession>
<dbReference type="GeneID" id="39593365"/>
<dbReference type="AlphaFoldDB" id="A0A427XMV1"/>
<dbReference type="Pfam" id="PF21671">
    <property type="entry name" value="CPL1-like"/>
    <property type="match status" value="1"/>
</dbReference>
<feature type="domain" description="Protein CPL1-like" evidence="1">
    <location>
        <begin position="200"/>
        <end position="260"/>
    </location>
</feature>
<dbReference type="RefSeq" id="XP_028475196.1">
    <property type="nucleotide sequence ID" value="XM_028624124.1"/>
</dbReference>
<sequence>MVFIPTLLLMPPHQSSRARWPVTPSATPMLTSTGARATARADALTAPHRSKAWSVQPTSGVPARRASSMKIFSPYGMFLQCLSATNGIVNPYVQQDVPTVAACWDLCASRPGPPGYASYKASNGKLECQCFSSFTGGMTNCGSGSTYVWQYGPNTVVSNIPRRRQLAAQQQAAMIAEQHPYCPPGLSACRVNGLGSNSGFECINPQTEVESCGGCLYGTMKDVNNATGVDCTALDGTAKTGVTCIRGECHAWLCKRGYKLVDGVCVPK</sequence>
<dbReference type="PANTHER" id="PTHR35192">
    <property type="entry name" value="PROTEIN, PUTATIVE-RELATED"/>
    <property type="match status" value="1"/>
</dbReference>
<evidence type="ECO:0000313" key="3">
    <source>
        <dbReference type="Proteomes" id="UP000279236"/>
    </source>
</evidence>
<evidence type="ECO:0000259" key="1">
    <source>
        <dbReference type="Pfam" id="PF21671"/>
    </source>
</evidence>
<reference evidence="2 3" key="1">
    <citation type="submission" date="2018-11" db="EMBL/GenBank/DDBJ databases">
        <title>Genome sequence of Apiotrichum porosum DSM 27194.</title>
        <authorList>
            <person name="Aliyu H."/>
            <person name="Gorte O."/>
            <person name="Ochsenreither K."/>
        </authorList>
    </citation>
    <scope>NUCLEOTIDE SEQUENCE [LARGE SCALE GENOMIC DNA]</scope>
    <source>
        <strain evidence="2 3">DSM 27194</strain>
    </source>
</reference>
<dbReference type="InterPro" id="IPR048661">
    <property type="entry name" value="CPL1-like"/>
</dbReference>